<comment type="caution">
    <text evidence="1">The sequence shown here is derived from an EMBL/GenBank/DDBJ whole genome shotgun (WGS) entry which is preliminary data.</text>
</comment>
<evidence type="ECO:0000313" key="2">
    <source>
        <dbReference type="Proteomes" id="UP000325315"/>
    </source>
</evidence>
<organism evidence="1 2">
    <name type="scientific">Gossypium australe</name>
    <dbReference type="NCBI Taxonomy" id="47621"/>
    <lineage>
        <taxon>Eukaryota</taxon>
        <taxon>Viridiplantae</taxon>
        <taxon>Streptophyta</taxon>
        <taxon>Embryophyta</taxon>
        <taxon>Tracheophyta</taxon>
        <taxon>Spermatophyta</taxon>
        <taxon>Magnoliopsida</taxon>
        <taxon>eudicotyledons</taxon>
        <taxon>Gunneridae</taxon>
        <taxon>Pentapetalae</taxon>
        <taxon>rosids</taxon>
        <taxon>malvids</taxon>
        <taxon>Malvales</taxon>
        <taxon>Malvaceae</taxon>
        <taxon>Malvoideae</taxon>
        <taxon>Gossypium</taxon>
    </lineage>
</organism>
<sequence length="396" mass="46127">MDLSRQLEDRCKWLEEKFKAMEIADYHYRVDAKDLSLVSDLVLPPKFKTPNFEKYSGTSYPEAHITMTVWPDLRPNDIAPDRITLQNMEKKPSKSFRQYAQRWREIATQVQPPLLEKETTMLFINTLKAPFINHMLKSATKSFSDIVMSKEMIENAIRCGEGRKVRYEVAEVKTPLRQVWKEMVKRELIVFESKERFEGKRNHCKFHDEEGHEIQECTEFKAIVQNLMDNKEMEFYEEIKGSEGREVYASDEGSVERVQKGSRPVVIISKPRVDEARIQVTPGVIIKKPIAFPYRDSKRVPWNYDCNVIIPGNENLVDASKEVQEMGFYTRSGKRYDTPAAKTDSVKGKSVMENTTEAESLINKPVTEKEAKEFLKFLKHSEYSVVEQLHKQLARI</sequence>
<accession>A0A5B6V8T3</accession>
<keyword evidence="2" id="KW-1185">Reference proteome</keyword>
<dbReference type="Proteomes" id="UP000325315">
    <property type="component" value="Unassembled WGS sequence"/>
</dbReference>
<name>A0A5B6V8T3_9ROSI</name>
<dbReference type="PANTHER" id="PTHR32108">
    <property type="entry name" value="DNA-DIRECTED RNA POLYMERASE SUBUNIT ALPHA"/>
    <property type="match status" value="1"/>
</dbReference>
<dbReference type="AlphaFoldDB" id="A0A5B6V8T3"/>
<dbReference type="OrthoDB" id="1750196at2759"/>
<evidence type="ECO:0000313" key="1">
    <source>
        <dbReference type="EMBL" id="KAA3465494.1"/>
    </source>
</evidence>
<proteinExistence type="predicted"/>
<reference evidence="1" key="1">
    <citation type="submission" date="2019-08" db="EMBL/GenBank/DDBJ databases">
        <authorList>
            <person name="Liu F."/>
        </authorList>
    </citation>
    <scope>NUCLEOTIDE SEQUENCE [LARGE SCALE GENOMIC DNA]</scope>
    <source>
        <strain evidence="1">PA1801</strain>
        <tissue evidence="1">Leaf</tissue>
    </source>
</reference>
<gene>
    <name evidence="1" type="ORF">EPI10_000653</name>
</gene>
<dbReference type="PANTHER" id="PTHR32108:SF5">
    <property type="entry name" value="DYNACTIN SUBUNIT 1-LIKE"/>
    <property type="match status" value="1"/>
</dbReference>
<protein>
    <submittedName>
        <fullName evidence="1">Gag-pro-like protein</fullName>
    </submittedName>
</protein>
<dbReference type="EMBL" id="SMMG02000007">
    <property type="protein sequence ID" value="KAA3465494.1"/>
    <property type="molecule type" value="Genomic_DNA"/>
</dbReference>